<accession>A0ABV6Z0G3</accession>
<dbReference type="EMBL" id="JBHPBY010000242">
    <property type="protein sequence ID" value="MFC1851924.1"/>
    <property type="molecule type" value="Genomic_DNA"/>
</dbReference>
<reference evidence="1 2" key="1">
    <citation type="submission" date="2024-09" db="EMBL/GenBank/DDBJ databases">
        <title>Laminarin stimulates single cell rates of sulfate reduction while oxygen inhibits transcriptomic activity in coastal marine sediment.</title>
        <authorList>
            <person name="Lindsay M."/>
            <person name="Orcutt B."/>
            <person name="Emerson D."/>
            <person name="Stepanauskas R."/>
            <person name="D'Angelo T."/>
        </authorList>
    </citation>
    <scope>NUCLEOTIDE SEQUENCE [LARGE SCALE GENOMIC DNA]</scope>
    <source>
        <strain evidence="1">SAG AM-311-K15</strain>
    </source>
</reference>
<gene>
    <name evidence="1" type="ORF">ACFL27_17160</name>
</gene>
<dbReference type="Proteomes" id="UP001594351">
    <property type="component" value="Unassembled WGS sequence"/>
</dbReference>
<proteinExistence type="predicted"/>
<dbReference type="InterPro" id="IPR024227">
    <property type="entry name" value="DUF3795"/>
</dbReference>
<name>A0ABV6Z0G3_UNCC1</name>
<organism evidence="1 2">
    <name type="scientific">candidate division CSSED10-310 bacterium</name>
    <dbReference type="NCBI Taxonomy" id="2855610"/>
    <lineage>
        <taxon>Bacteria</taxon>
        <taxon>Bacteria division CSSED10-310</taxon>
    </lineage>
</organism>
<dbReference type="Pfam" id="PF12675">
    <property type="entry name" value="DUF3795"/>
    <property type="match status" value="1"/>
</dbReference>
<evidence type="ECO:0000313" key="2">
    <source>
        <dbReference type="Proteomes" id="UP001594351"/>
    </source>
</evidence>
<protein>
    <submittedName>
        <fullName evidence="1">DUF3795 domain-containing protein</fullName>
    </submittedName>
</protein>
<keyword evidence="2" id="KW-1185">Reference proteome</keyword>
<evidence type="ECO:0000313" key="1">
    <source>
        <dbReference type="EMBL" id="MFC1851924.1"/>
    </source>
</evidence>
<sequence length="116" mass="12941">MEKMISMCGLICSECPAFLATQADDDAKRKEVAEMWSREFQADIKPANINCDGCLSDSGRVFHHATVCEIRKCGLEMGVKNCAYCQDYGCEKLVNFFNMVPAAREELDSIRSSLSL</sequence>
<comment type="caution">
    <text evidence="1">The sequence shown here is derived from an EMBL/GenBank/DDBJ whole genome shotgun (WGS) entry which is preliminary data.</text>
</comment>